<dbReference type="Proteomes" id="UP001162029">
    <property type="component" value="Unassembled WGS sequence"/>
</dbReference>
<dbReference type="GO" id="GO:0004674">
    <property type="term" value="F:protein serine/threonine kinase activity"/>
    <property type="evidence" value="ECO:0007669"/>
    <property type="project" value="TreeGrafter"/>
</dbReference>
<feature type="domain" description="PI3K/PI4K catalytic" evidence="1">
    <location>
        <begin position="1"/>
        <end position="250"/>
    </location>
</feature>
<dbReference type="SMART" id="SM00146">
    <property type="entry name" value="PI3Kc"/>
    <property type="match status" value="1"/>
</dbReference>
<dbReference type="InterPro" id="IPR011009">
    <property type="entry name" value="Kinase-like_dom_sf"/>
</dbReference>
<gene>
    <name evidence="3" type="ORF">PDE001_LOCUS5212</name>
</gene>
<dbReference type="PANTHER" id="PTHR11139">
    <property type="entry name" value="ATAXIA TELANGIECTASIA MUTATED ATM -RELATED"/>
    <property type="match status" value="1"/>
</dbReference>
<dbReference type="Gene3D" id="1.10.1070.11">
    <property type="entry name" value="Phosphatidylinositol 3-/4-kinase, catalytic domain"/>
    <property type="match status" value="1"/>
</dbReference>
<dbReference type="GO" id="GO:0005634">
    <property type="term" value="C:nucleus"/>
    <property type="evidence" value="ECO:0007669"/>
    <property type="project" value="TreeGrafter"/>
</dbReference>
<keyword evidence="4" id="KW-1185">Reference proteome</keyword>
<dbReference type="InterPro" id="IPR036940">
    <property type="entry name" value="PI3/4_kinase_cat_sf"/>
</dbReference>
<sequence>MIEAQLQVDERCTDLKSNKRHKLELFNTTAAKAYESLLLKQRGVSFSAKVVAPGSKEVVDQFAKVQAMIPADLLRRQLFGLSTNFETFLLVRDNFLKSLSVFSACSYILGIGDRHLDNFLFDLASGRIIGIDFGVSFGAGASVLPVPELIPFRYTRQMDFVFQPYDGTNLLSQKMQAVFEALRSKRQVVESVMNVFLHEPLLDWQQCTTTYQQTLFKAVEGDDRSTLEDSSDVDMEEVEEPSYGRVSRLNKKMAASLAEGNTATAWLPDVKIAIARKKLEGVSPALLLKEELSQNPYLRQHISSFHALVDAASSSKDDVNEMVTMSSLSQAQKLLTLAKAPDLLGRTFQGWMPWL</sequence>
<name>A0AAV0UAF6_9STRA</name>
<dbReference type="PROSITE" id="PS51190">
    <property type="entry name" value="FATC"/>
    <property type="match status" value="1"/>
</dbReference>
<evidence type="ECO:0000259" key="1">
    <source>
        <dbReference type="PROSITE" id="PS50290"/>
    </source>
</evidence>
<dbReference type="AlphaFoldDB" id="A0AAV0UAF6"/>
<dbReference type="InterPro" id="IPR050517">
    <property type="entry name" value="DDR_Repair_Kinase"/>
</dbReference>
<dbReference type="GO" id="GO:0000723">
    <property type="term" value="P:telomere maintenance"/>
    <property type="evidence" value="ECO:0007669"/>
    <property type="project" value="TreeGrafter"/>
</dbReference>
<dbReference type="GO" id="GO:0006302">
    <property type="term" value="P:double-strand break repair"/>
    <property type="evidence" value="ECO:0007669"/>
    <property type="project" value="TreeGrafter"/>
</dbReference>
<evidence type="ECO:0000313" key="3">
    <source>
        <dbReference type="EMBL" id="CAI5732795.1"/>
    </source>
</evidence>
<comment type="caution">
    <text evidence="3">The sequence shown here is derived from an EMBL/GenBank/DDBJ whole genome shotgun (WGS) entry which is preliminary data.</text>
</comment>
<feature type="domain" description="FATC" evidence="2">
    <location>
        <begin position="323"/>
        <end position="355"/>
    </location>
</feature>
<evidence type="ECO:0000313" key="4">
    <source>
        <dbReference type="Proteomes" id="UP001162029"/>
    </source>
</evidence>
<dbReference type="InterPro" id="IPR003152">
    <property type="entry name" value="FATC_dom"/>
</dbReference>
<protein>
    <recommendedName>
        <fullName evidence="5">Non-specific serine/threonine protein kinase</fullName>
    </recommendedName>
</protein>
<proteinExistence type="predicted"/>
<dbReference type="SUPFAM" id="SSF56112">
    <property type="entry name" value="Protein kinase-like (PK-like)"/>
    <property type="match status" value="1"/>
</dbReference>
<reference evidence="3" key="1">
    <citation type="submission" date="2022-12" db="EMBL/GenBank/DDBJ databases">
        <authorList>
            <person name="Webb A."/>
        </authorList>
    </citation>
    <scope>NUCLEOTIDE SEQUENCE</scope>
    <source>
        <strain evidence="3">Pd1</strain>
    </source>
</reference>
<organism evidence="3 4">
    <name type="scientific">Peronospora destructor</name>
    <dbReference type="NCBI Taxonomy" id="86335"/>
    <lineage>
        <taxon>Eukaryota</taxon>
        <taxon>Sar</taxon>
        <taxon>Stramenopiles</taxon>
        <taxon>Oomycota</taxon>
        <taxon>Peronosporomycetes</taxon>
        <taxon>Peronosporales</taxon>
        <taxon>Peronosporaceae</taxon>
        <taxon>Peronospora</taxon>
    </lineage>
</organism>
<dbReference type="Pfam" id="PF00454">
    <property type="entry name" value="PI3_PI4_kinase"/>
    <property type="match status" value="1"/>
</dbReference>
<dbReference type="SMART" id="SM01343">
    <property type="entry name" value="FATC"/>
    <property type="match status" value="1"/>
</dbReference>
<evidence type="ECO:0000259" key="2">
    <source>
        <dbReference type="PROSITE" id="PS51190"/>
    </source>
</evidence>
<dbReference type="PANTHER" id="PTHR11139:SF68">
    <property type="entry name" value="DNA-DEPENDENT PROTEIN KINASE CATALYTIC SUBUNIT"/>
    <property type="match status" value="1"/>
</dbReference>
<dbReference type="InterPro" id="IPR000403">
    <property type="entry name" value="PI3/4_kinase_cat_dom"/>
</dbReference>
<dbReference type="PROSITE" id="PS50290">
    <property type="entry name" value="PI3_4_KINASE_3"/>
    <property type="match status" value="1"/>
</dbReference>
<dbReference type="EMBL" id="CANTFM010000984">
    <property type="protein sequence ID" value="CAI5732795.1"/>
    <property type="molecule type" value="Genomic_DNA"/>
</dbReference>
<accession>A0AAV0UAF6</accession>
<evidence type="ECO:0008006" key="5">
    <source>
        <dbReference type="Google" id="ProtNLM"/>
    </source>
</evidence>